<gene>
    <name evidence="1" type="ORF">MMKA1_17490</name>
</gene>
<dbReference type="KEGG" id="mmak:MMKA1_17490"/>
<name>A0A2Z5PKQ8_METMI</name>
<evidence type="ECO:0000313" key="2">
    <source>
        <dbReference type="Proteomes" id="UP000264208"/>
    </source>
</evidence>
<reference evidence="1 2" key="1">
    <citation type="submission" date="2009-06" db="EMBL/GenBank/DDBJ databases">
        <title>Molecular Evidence for Microbiologically Influenced Corrosion from genome of Methanogen.</title>
        <authorList>
            <person name="Ito N."/>
            <person name="Tsurumaru H."/>
            <person name="Shimizu A."/>
            <person name="Harada T."/>
            <person name="Hosoyama A."/>
            <person name="Horikawa H."/>
            <person name="Wakai S."/>
            <person name="Sasaki K."/>
            <person name="Nishijima K."/>
            <person name="Ataku H."/>
            <person name="Yamazaki J."/>
            <person name="Mise M."/>
            <person name="Yamazaki S."/>
            <person name="Tanikawa S."/>
            <person name="Harayama S."/>
            <person name="Fujita N."/>
        </authorList>
    </citation>
    <scope>NUCLEOTIDE SEQUENCE [LARGE SCALE GENOMIC DNA]</scope>
    <source>
        <strain evidence="2">KA1 ( NBRC 102054)</strain>
    </source>
</reference>
<accession>A0A2Z5PKQ8</accession>
<dbReference type="InterPro" id="IPR014515">
    <property type="entry name" value="UCP921964"/>
</dbReference>
<evidence type="ECO:0000313" key="1">
    <source>
        <dbReference type="EMBL" id="BAP61866.1"/>
    </source>
</evidence>
<dbReference type="Pfam" id="PF09893">
    <property type="entry name" value="DUF2120"/>
    <property type="match status" value="1"/>
</dbReference>
<dbReference type="PIRSF" id="PIRSF021964">
    <property type="entry name" value="UCP921964"/>
    <property type="match status" value="1"/>
</dbReference>
<dbReference type="Proteomes" id="UP000264208">
    <property type="component" value="Chromosome"/>
</dbReference>
<dbReference type="EMBL" id="AP011526">
    <property type="protein sequence ID" value="BAP61866.1"/>
    <property type="molecule type" value="Genomic_DNA"/>
</dbReference>
<dbReference type="AlphaFoldDB" id="A0A2Z5PKQ8"/>
<protein>
    <submittedName>
        <fullName evidence="1">Uncharacterized protein</fullName>
    </submittedName>
</protein>
<sequence>MDIMNNLNVVMGRIVKSMEAFKGSKPVINKEGILSVRSVCRDPEFEKYNSIKEYLTEKLVQNGFELANEDDILDMVAKINNLIGDSETYGDEFAFEGVKSGFEDIGCDCDYAIGKKGGVYIGISMWYEKVSKDPKFVEVMAI</sequence>
<proteinExistence type="predicted"/>
<organism evidence="1 2">
    <name type="scientific">Methanococcus maripaludis KA1</name>
    <dbReference type="NCBI Taxonomy" id="637914"/>
    <lineage>
        <taxon>Archaea</taxon>
        <taxon>Methanobacteriati</taxon>
        <taxon>Methanobacteriota</taxon>
        <taxon>Methanomada group</taxon>
        <taxon>Methanococci</taxon>
        <taxon>Methanococcales</taxon>
        <taxon>Methanococcaceae</taxon>
        <taxon>Methanococcus</taxon>
    </lineage>
</organism>